<dbReference type="InterPro" id="IPR051049">
    <property type="entry name" value="Dienelactone_hydrolase-like"/>
</dbReference>
<reference evidence="2 3" key="1">
    <citation type="submission" date="2019-03" db="EMBL/GenBank/DDBJ databases">
        <title>Sapientia aquatica gen. nov., sp. nov., isolated from a crater lake.</title>
        <authorList>
            <person name="Felfoldi T."/>
            <person name="Szabo A."/>
            <person name="Toth E."/>
            <person name="Schumann P."/>
            <person name="Keki Z."/>
            <person name="Marialigeti K."/>
            <person name="Mathe I."/>
        </authorList>
    </citation>
    <scope>NUCLEOTIDE SEQUENCE [LARGE SCALE GENOMIC DNA]</scope>
    <source>
        <strain evidence="2 3">SA-152</strain>
    </source>
</reference>
<dbReference type="Proteomes" id="UP000294829">
    <property type="component" value="Unassembled WGS sequence"/>
</dbReference>
<accession>A0A4R5W2H7</accession>
<dbReference type="GO" id="GO:0016787">
    <property type="term" value="F:hydrolase activity"/>
    <property type="evidence" value="ECO:0007669"/>
    <property type="project" value="UniProtKB-KW"/>
</dbReference>
<dbReference type="InterPro" id="IPR002925">
    <property type="entry name" value="Dienelactn_hydro"/>
</dbReference>
<dbReference type="Pfam" id="PF01738">
    <property type="entry name" value="DLH"/>
    <property type="match status" value="1"/>
</dbReference>
<dbReference type="RefSeq" id="WP_133327636.1">
    <property type="nucleotide sequence ID" value="NZ_SMYL01000003.1"/>
</dbReference>
<dbReference type="PROSITE" id="PS51318">
    <property type="entry name" value="TAT"/>
    <property type="match status" value="1"/>
</dbReference>
<dbReference type="PANTHER" id="PTHR46623:SF6">
    <property type="entry name" value="ALPHA_BETA-HYDROLASES SUPERFAMILY PROTEIN"/>
    <property type="match status" value="1"/>
</dbReference>
<sequence length="294" mass="31795">MQNQNSKQHHLASDTTQVMERRDFLRYTIAAGLAISVFPAAAKTVIHTDTDGLKDGEFTLDIAGQPVPVYMAQPKDKGNLPVVIVISDVFGLTEHIEDIARRFAKQGYLAVAPDLFSRQGDPANYDSVAQIMKEVASKVSDAQVFGDLDACAAWAKRNGGDANKIAVAGFGWGGRHAWLYAAHNAEIKTGLAWYGRLVTDSTSAAINPQNPINIAPTLVAPILGFYAGKDSAIPATTVTQMKDALALGSSHSEIVMYPKSGSGFYADYRLTYAPDDAKDSWKRAIDWLHSHGLE</sequence>
<dbReference type="InterPro" id="IPR029058">
    <property type="entry name" value="AB_hydrolase_fold"/>
</dbReference>
<dbReference type="OrthoDB" id="9787933at2"/>
<comment type="caution">
    <text evidence="2">The sequence shown here is derived from an EMBL/GenBank/DDBJ whole genome shotgun (WGS) entry which is preliminary data.</text>
</comment>
<gene>
    <name evidence="2" type="ORF">E2I14_09035</name>
</gene>
<evidence type="ECO:0000313" key="2">
    <source>
        <dbReference type="EMBL" id="TDK66595.1"/>
    </source>
</evidence>
<feature type="domain" description="Dienelactone hydrolase" evidence="1">
    <location>
        <begin position="68"/>
        <end position="290"/>
    </location>
</feature>
<protein>
    <submittedName>
        <fullName evidence="2">Dienelactone hydrolase family protein</fullName>
    </submittedName>
</protein>
<keyword evidence="2" id="KW-0378">Hydrolase</keyword>
<dbReference type="AlphaFoldDB" id="A0A4R5W2H7"/>
<keyword evidence="3" id="KW-1185">Reference proteome</keyword>
<name>A0A4R5W2H7_9BURK</name>
<dbReference type="Gene3D" id="3.40.50.1820">
    <property type="entry name" value="alpha/beta hydrolase"/>
    <property type="match status" value="1"/>
</dbReference>
<dbReference type="InterPro" id="IPR006311">
    <property type="entry name" value="TAT_signal"/>
</dbReference>
<dbReference type="PANTHER" id="PTHR46623">
    <property type="entry name" value="CARBOXYMETHYLENEBUTENOLIDASE-RELATED"/>
    <property type="match status" value="1"/>
</dbReference>
<evidence type="ECO:0000259" key="1">
    <source>
        <dbReference type="Pfam" id="PF01738"/>
    </source>
</evidence>
<organism evidence="2 3">
    <name type="scientific">Sapientia aquatica</name>
    <dbReference type="NCBI Taxonomy" id="1549640"/>
    <lineage>
        <taxon>Bacteria</taxon>
        <taxon>Pseudomonadati</taxon>
        <taxon>Pseudomonadota</taxon>
        <taxon>Betaproteobacteria</taxon>
        <taxon>Burkholderiales</taxon>
        <taxon>Oxalobacteraceae</taxon>
        <taxon>Sapientia</taxon>
    </lineage>
</organism>
<proteinExistence type="predicted"/>
<dbReference type="SUPFAM" id="SSF53474">
    <property type="entry name" value="alpha/beta-Hydrolases"/>
    <property type="match status" value="1"/>
</dbReference>
<evidence type="ECO:0000313" key="3">
    <source>
        <dbReference type="Proteomes" id="UP000294829"/>
    </source>
</evidence>
<dbReference type="EMBL" id="SMYL01000003">
    <property type="protein sequence ID" value="TDK66595.1"/>
    <property type="molecule type" value="Genomic_DNA"/>
</dbReference>